<dbReference type="GO" id="GO:0016987">
    <property type="term" value="F:sigma factor activity"/>
    <property type="evidence" value="ECO:0007669"/>
    <property type="project" value="UniProtKB-KW"/>
</dbReference>
<dbReference type="PANTHER" id="PTHR30385">
    <property type="entry name" value="SIGMA FACTOR F FLAGELLAR"/>
    <property type="match status" value="1"/>
</dbReference>
<dbReference type="Pfam" id="PF04542">
    <property type="entry name" value="Sigma70_r2"/>
    <property type="match status" value="1"/>
</dbReference>
<dbReference type="OrthoDB" id="2111981at2"/>
<dbReference type="RefSeq" id="WP_009369879.1">
    <property type="nucleotide sequence ID" value="NZ_ADGP01000020.1"/>
</dbReference>
<keyword evidence="1" id="KW-0805">Transcription regulation</keyword>
<organism evidence="7 8">
    <name type="scientific">Megasphaera lornae</name>
    <dbReference type="NCBI Taxonomy" id="1000568"/>
    <lineage>
        <taxon>Bacteria</taxon>
        <taxon>Bacillati</taxon>
        <taxon>Bacillota</taxon>
        <taxon>Negativicutes</taxon>
        <taxon>Veillonellales</taxon>
        <taxon>Veillonellaceae</taxon>
        <taxon>Megasphaera</taxon>
    </lineage>
</organism>
<dbReference type="Gene3D" id="1.10.10.10">
    <property type="entry name" value="Winged helix-like DNA-binding domain superfamily/Winged helix DNA-binding domain"/>
    <property type="match status" value="1"/>
</dbReference>
<evidence type="ECO:0000259" key="5">
    <source>
        <dbReference type="Pfam" id="PF04542"/>
    </source>
</evidence>
<feature type="domain" description="RNA polymerase sigma-70 region 4" evidence="6">
    <location>
        <begin position="154"/>
        <end position="199"/>
    </location>
</feature>
<name>D3LV48_9FIRM</name>
<dbReference type="NCBIfam" id="TIGR02937">
    <property type="entry name" value="sigma70-ECF"/>
    <property type="match status" value="1"/>
</dbReference>
<evidence type="ECO:0000313" key="8">
    <source>
        <dbReference type="Proteomes" id="UP000003242"/>
    </source>
</evidence>
<dbReference type="GO" id="GO:0006352">
    <property type="term" value="P:DNA-templated transcription initiation"/>
    <property type="evidence" value="ECO:0007669"/>
    <property type="project" value="InterPro"/>
</dbReference>
<dbReference type="AlphaFoldDB" id="D3LV48"/>
<feature type="domain" description="RNA polymerase sigma-70 region 2" evidence="5">
    <location>
        <begin position="39"/>
        <end position="107"/>
    </location>
</feature>
<dbReference type="EMBL" id="ADGP01000020">
    <property type="protein sequence ID" value="EFD93976.1"/>
    <property type="molecule type" value="Genomic_DNA"/>
</dbReference>
<dbReference type="Pfam" id="PF04545">
    <property type="entry name" value="Sigma70_r4"/>
    <property type="match status" value="1"/>
</dbReference>
<evidence type="ECO:0000256" key="2">
    <source>
        <dbReference type="ARBA" id="ARBA00023082"/>
    </source>
</evidence>
<keyword evidence="4" id="KW-0804">Transcription</keyword>
<evidence type="ECO:0000313" key="7">
    <source>
        <dbReference type="EMBL" id="EFD93976.1"/>
    </source>
</evidence>
<sequence>MLTSYLEELKKITLLTREEEQTLWRAYKEQGNMQARARLIEQYQPLVFKEVMRLSMHSEWIPDAIQEGTVGLIEAVEHFRIQQGVAFSLYAVHRIRGEILEYLRREGGSSCQSLNEVDDMGVSLQDLLCDPEKDTGRQTEKHLLAEEVLRLFPRLPKKERTVLAGVYLQDRQQKNIAAELSVSVAYVYRLRQRGIHRLRGMFGQLVRKKRKNRGDIK</sequence>
<reference evidence="8" key="1">
    <citation type="submission" date="2009-12" db="EMBL/GenBank/DDBJ databases">
        <title>Sequence of Clostridiales genomosp. BVAB3 str. UPII9-5.</title>
        <authorList>
            <person name="Madupu R."/>
            <person name="Durkin A.S."/>
            <person name="Torralba M."/>
            <person name="Methe B."/>
            <person name="Sutton G.G."/>
            <person name="Strausberg R.L."/>
            <person name="Nelson K.E."/>
        </authorList>
    </citation>
    <scope>NUCLEOTIDE SEQUENCE [LARGE SCALE GENOMIC DNA]</scope>
    <source>
        <strain evidence="8">28L</strain>
    </source>
</reference>
<evidence type="ECO:0000256" key="4">
    <source>
        <dbReference type="ARBA" id="ARBA00023163"/>
    </source>
</evidence>
<dbReference type="Gene3D" id="1.20.120.1810">
    <property type="match status" value="1"/>
</dbReference>
<dbReference type="Proteomes" id="UP000003242">
    <property type="component" value="Unassembled WGS sequence"/>
</dbReference>
<proteinExistence type="predicted"/>
<protein>
    <submittedName>
        <fullName evidence="7">Sigma-70 region 2</fullName>
    </submittedName>
</protein>
<dbReference type="InterPro" id="IPR014284">
    <property type="entry name" value="RNA_pol_sigma-70_dom"/>
</dbReference>
<dbReference type="STRING" id="699218.HMPREF0889_0381"/>
<gene>
    <name evidence="7" type="ORF">HMPREF0889_0381</name>
</gene>
<evidence type="ECO:0000259" key="6">
    <source>
        <dbReference type="Pfam" id="PF04545"/>
    </source>
</evidence>
<dbReference type="InterPro" id="IPR007627">
    <property type="entry name" value="RNA_pol_sigma70_r2"/>
</dbReference>
<dbReference type="InterPro" id="IPR013325">
    <property type="entry name" value="RNA_pol_sigma_r2"/>
</dbReference>
<keyword evidence="3" id="KW-0238">DNA-binding</keyword>
<dbReference type="eggNOG" id="COG1191">
    <property type="taxonomic scope" value="Bacteria"/>
</dbReference>
<accession>D3LV48</accession>
<comment type="caution">
    <text evidence="7">The sequence shown here is derived from an EMBL/GenBank/DDBJ whole genome shotgun (WGS) entry which is preliminary data.</text>
</comment>
<dbReference type="SUPFAM" id="SSF88659">
    <property type="entry name" value="Sigma3 and sigma4 domains of RNA polymerase sigma factors"/>
    <property type="match status" value="1"/>
</dbReference>
<dbReference type="InterPro" id="IPR036388">
    <property type="entry name" value="WH-like_DNA-bd_sf"/>
</dbReference>
<dbReference type="GO" id="GO:0003677">
    <property type="term" value="F:DNA binding"/>
    <property type="evidence" value="ECO:0007669"/>
    <property type="project" value="UniProtKB-KW"/>
</dbReference>
<dbReference type="InterPro" id="IPR007630">
    <property type="entry name" value="RNA_pol_sigma70_r4"/>
</dbReference>
<evidence type="ECO:0000256" key="3">
    <source>
        <dbReference type="ARBA" id="ARBA00023125"/>
    </source>
</evidence>
<keyword evidence="2" id="KW-0731">Sigma factor</keyword>
<evidence type="ECO:0000256" key="1">
    <source>
        <dbReference type="ARBA" id="ARBA00023015"/>
    </source>
</evidence>
<dbReference type="SUPFAM" id="SSF88946">
    <property type="entry name" value="Sigma2 domain of RNA polymerase sigma factors"/>
    <property type="match status" value="1"/>
</dbReference>
<dbReference type="InterPro" id="IPR013324">
    <property type="entry name" value="RNA_pol_sigma_r3/r4-like"/>
</dbReference>